<accession>A0A1F5EMM9</accession>
<dbReference type="EMBL" id="MFAB01000019">
    <property type="protein sequence ID" value="OGD68633.1"/>
    <property type="molecule type" value="Genomic_DNA"/>
</dbReference>
<evidence type="ECO:0000313" key="4">
    <source>
        <dbReference type="Proteomes" id="UP000176865"/>
    </source>
</evidence>
<dbReference type="Proteomes" id="UP000176865">
    <property type="component" value="Unassembled WGS sequence"/>
</dbReference>
<sequence>MKLISILSAIIIVMPFLGFPGSWETFVVTILAILIFLKSFYTYRIGKATSAEKNGTFRQNGAGDPQKNLFFENRPVETPETTEESN</sequence>
<dbReference type="STRING" id="1797579.A2996_00010"/>
<reference evidence="3 4" key="1">
    <citation type="journal article" date="2016" name="Nat. Commun.">
        <title>Thousands of microbial genomes shed light on interconnected biogeochemical processes in an aquifer system.</title>
        <authorList>
            <person name="Anantharaman K."/>
            <person name="Brown C.T."/>
            <person name="Hug L.A."/>
            <person name="Sharon I."/>
            <person name="Castelle C.J."/>
            <person name="Probst A.J."/>
            <person name="Thomas B.C."/>
            <person name="Singh A."/>
            <person name="Wilkins M.J."/>
            <person name="Karaoz U."/>
            <person name="Brodie E.L."/>
            <person name="Williams K.H."/>
            <person name="Hubbard S.S."/>
            <person name="Banfield J.F."/>
        </authorList>
    </citation>
    <scope>NUCLEOTIDE SEQUENCE [LARGE SCALE GENOMIC DNA]</scope>
</reference>
<keyword evidence="2" id="KW-0472">Membrane</keyword>
<evidence type="ECO:0000256" key="1">
    <source>
        <dbReference type="SAM" id="MobiDB-lite"/>
    </source>
</evidence>
<dbReference type="AlphaFoldDB" id="A0A1F5EMM9"/>
<keyword evidence="2" id="KW-0812">Transmembrane</keyword>
<proteinExistence type="predicted"/>
<feature type="region of interest" description="Disordered" evidence="1">
    <location>
        <begin position="54"/>
        <end position="86"/>
    </location>
</feature>
<keyword evidence="2" id="KW-1133">Transmembrane helix</keyword>
<name>A0A1F5EMM9_9BACT</name>
<feature type="transmembrane region" description="Helical" evidence="2">
    <location>
        <begin position="6"/>
        <end position="37"/>
    </location>
</feature>
<organism evidence="3 4">
    <name type="scientific">Candidatus Campbellbacteria bacterium RIFCSPLOWO2_01_FULL_34_15</name>
    <dbReference type="NCBI Taxonomy" id="1797579"/>
    <lineage>
        <taxon>Bacteria</taxon>
        <taxon>Candidatus Campbelliibacteriota</taxon>
    </lineage>
</organism>
<evidence type="ECO:0000256" key="2">
    <source>
        <dbReference type="SAM" id="Phobius"/>
    </source>
</evidence>
<evidence type="ECO:0000313" key="3">
    <source>
        <dbReference type="EMBL" id="OGD68633.1"/>
    </source>
</evidence>
<gene>
    <name evidence="3" type="ORF">A2996_00010</name>
</gene>
<protein>
    <submittedName>
        <fullName evidence="3">Uncharacterized protein</fullName>
    </submittedName>
</protein>
<comment type="caution">
    <text evidence="3">The sequence shown here is derived from an EMBL/GenBank/DDBJ whole genome shotgun (WGS) entry which is preliminary data.</text>
</comment>